<dbReference type="AlphaFoldDB" id="A0A087GPX2"/>
<evidence type="ECO:0000256" key="1">
    <source>
        <dbReference type="SAM" id="MobiDB-lite"/>
    </source>
</evidence>
<name>A0A087GPX2_ARAAL</name>
<evidence type="ECO:0000313" key="2">
    <source>
        <dbReference type="EMBL" id="KFK31924.1"/>
    </source>
</evidence>
<dbReference type="eggNOG" id="ENOG502QU97">
    <property type="taxonomic scope" value="Eukaryota"/>
</dbReference>
<organism evidence="2 3">
    <name type="scientific">Arabis alpina</name>
    <name type="common">Alpine rock-cress</name>
    <dbReference type="NCBI Taxonomy" id="50452"/>
    <lineage>
        <taxon>Eukaryota</taxon>
        <taxon>Viridiplantae</taxon>
        <taxon>Streptophyta</taxon>
        <taxon>Embryophyta</taxon>
        <taxon>Tracheophyta</taxon>
        <taxon>Spermatophyta</taxon>
        <taxon>Magnoliopsida</taxon>
        <taxon>eudicotyledons</taxon>
        <taxon>Gunneridae</taxon>
        <taxon>Pentapetalae</taxon>
        <taxon>rosids</taxon>
        <taxon>malvids</taxon>
        <taxon>Brassicales</taxon>
        <taxon>Brassicaceae</taxon>
        <taxon>Arabideae</taxon>
        <taxon>Arabis</taxon>
    </lineage>
</organism>
<dbReference type="PANTHER" id="PTHR33623:SF15">
    <property type="entry name" value="GAR2-LIKE PROTEIN"/>
    <property type="match status" value="1"/>
</dbReference>
<dbReference type="PANTHER" id="PTHR33623">
    <property type="entry name" value="OS04G0572500 PROTEIN"/>
    <property type="match status" value="1"/>
</dbReference>
<keyword evidence="3" id="KW-1185">Reference proteome</keyword>
<gene>
    <name evidence="2" type="ordered locus">AALP_Aa6g176700</name>
</gene>
<protein>
    <recommendedName>
        <fullName evidence="4">DUF4378 domain-containing protein</fullName>
    </recommendedName>
</protein>
<feature type="compositionally biased region" description="Basic and acidic residues" evidence="1">
    <location>
        <begin position="251"/>
        <end position="261"/>
    </location>
</feature>
<evidence type="ECO:0000313" key="3">
    <source>
        <dbReference type="Proteomes" id="UP000029120"/>
    </source>
</evidence>
<dbReference type="OrthoDB" id="668456at2759"/>
<proteinExistence type="predicted"/>
<dbReference type="Proteomes" id="UP000029120">
    <property type="component" value="Chromosome 6"/>
</dbReference>
<reference evidence="3" key="1">
    <citation type="journal article" date="2015" name="Nat. Plants">
        <title>Genome expansion of Arabis alpina linked with retrotransposition and reduced symmetric DNA methylation.</title>
        <authorList>
            <person name="Willing E.M."/>
            <person name="Rawat V."/>
            <person name="Mandakova T."/>
            <person name="Maumus F."/>
            <person name="James G.V."/>
            <person name="Nordstroem K.J."/>
            <person name="Becker C."/>
            <person name="Warthmann N."/>
            <person name="Chica C."/>
            <person name="Szarzynska B."/>
            <person name="Zytnicki M."/>
            <person name="Albani M.C."/>
            <person name="Kiefer C."/>
            <person name="Bergonzi S."/>
            <person name="Castaings L."/>
            <person name="Mateos J.L."/>
            <person name="Berns M.C."/>
            <person name="Bujdoso N."/>
            <person name="Piofczyk T."/>
            <person name="de Lorenzo L."/>
            <person name="Barrero-Sicilia C."/>
            <person name="Mateos I."/>
            <person name="Piednoel M."/>
            <person name="Hagmann J."/>
            <person name="Chen-Min-Tao R."/>
            <person name="Iglesias-Fernandez R."/>
            <person name="Schuster S.C."/>
            <person name="Alonso-Blanco C."/>
            <person name="Roudier F."/>
            <person name="Carbonero P."/>
            <person name="Paz-Ares J."/>
            <person name="Davis S.J."/>
            <person name="Pecinka A."/>
            <person name="Quesneville H."/>
            <person name="Colot V."/>
            <person name="Lysak M.A."/>
            <person name="Weigel D."/>
            <person name="Coupland G."/>
            <person name="Schneeberger K."/>
        </authorList>
    </citation>
    <scope>NUCLEOTIDE SEQUENCE [LARGE SCALE GENOMIC DNA]</scope>
    <source>
        <strain evidence="3">cv. Pajares</strain>
    </source>
</reference>
<sequence length="497" mass="56137">MASMITCSSDQRLSTSTKRRLKPLMLRDYLLDDLSSCSSNGFKSFPRRLNQPPSSSSSSSSTVRRLLDAEIKRSGLTHHQKRRLNRRRRNRTTCGTAFTNVVHIASSAFLNAVKLLPFPSTVKGDNKGGVFSRSFSKRLFWRKQTVSQSRRQVTGNGDLEIQWWRSAAFFHDDESFDVISQISTVPSDLIFETSTVGDGEATFSISPSGVVIKNSGESSSSGSELFTNSSSSSEVVHSSSSSSSFSSLSSRETEEVSKENDAVEDGGNSLNARDYDYDCDGDGDGSSVKHNSLCSNRKECENEEKEQLSPVSTLECPFDDDEDDTIILVSQQNDTFEKIARKSRRLNGLIQLEPLDLEKRIEKYEERQEYSYHTLEIEEDESEKRANRLFALVKSRFGETNNILASRVADNLLLDYLQEENIGAREEIVMVKKVEDWVLGKQEEMFMSWEVKEKRKVYVKEMKWGCIKGDGRECVVEDLANDFFTSLVDEFIFDLAS</sequence>
<feature type="compositionally biased region" description="Low complexity" evidence="1">
    <location>
        <begin position="216"/>
        <end position="250"/>
    </location>
</feature>
<dbReference type="OMA" id="ELDCESC"/>
<dbReference type="EMBL" id="CM002874">
    <property type="protein sequence ID" value="KFK31924.1"/>
    <property type="molecule type" value="Genomic_DNA"/>
</dbReference>
<accession>A0A087GPX2</accession>
<evidence type="ECO:0008006" key="4">
    <source>
        <dbReference type="Google" id="ProtNLM"/>
    </source>
</evidence>
<dbReference type="Gramene" id="KFK31924">
    <property type="protein sequence ID" value="KFK31924"/>
    <property type="gene ID" value="AALP_AA6G176700"/>
</dbReference>
<feature type="region of interest" description="Disordered" evidence="1">
    <location>
        <begin position="216"/>
        <end position="274"/>
    </location>
</feature>